<accession>A0AAD9GB30</accession>
<evidence type="ECO:0000313" key="1">
    <source>
        <dbReference type="EMBL" id="KAK1935248.1"/>
    </source>
</evidence>
<reference evidence="1" key="2">
    <citation type="submission" date="2021-05" db="EMBL/GenBank/DDBJ databases">
        <authorList>
            <person name="Pain A."/>
        </authorList>
    </citation>
    <scope>NUCLEOTIDE SEQUENCE</scope>
    <source>
        <strain evidence="1">1802A</strain>
    </source>
</reference>
<feature type="non-terminal residue" evidence="1">
    <location>
        <position position="409"/>
    </location>
</feature>
<dbReference type="Proteomes" id="UP001195914">
    <property type="component" value="Unassembled WGS sequence"/>
</dbReference>
<dbReference type="AlphaFoldDB" id="A0AAD9GB30"/>
<reference evidence="1" key="1">
    <citation type="journal article" date="2014" name="Nucleic Acids Res.">
        <title>The evolutionary dynamics of variant antigen genes in Babesia reveal a history of genomic innovation underlying host-parasite interaction.</title>
        <authorList>
            <person name="Jackson A.P."/>
            <person name="Otto T.D."/>
            <person name="Darby A."/>
            <person name="Ramaprasad A."/>
            <person name="Xia D."/>
            <person name="Echaide I.E."/>
            <person name="Farber M."/>
            <person name="Gahlot S."/>
            <person name="Gamble J."/>
            <person name="Gupta D."/>
            <person name="Gupta Y."/>
            <person name="Jackson L."/>
            <person name="Malandrin L."/>
            <person name="Malas T.B."/>
            <person name="Moussa E."/>
            <person name="Nair M."/>
            <person name="Reid A.J."/>
            <person name="Sanders M."/>
            <person name="Sharma J."/>
            <person name="Tracey A."/>
            <person name="Quail M.A."/>
            <person name="Weir W."/>
            <person name="Wastling J.M."/>
            <person name="Hall N."/>
            <person name="Willadsen P."/>
            <person name="Lingelbach K."/>
            <person name="Shiels B."/>
            <person name="Tait A."/>
            <person name="Berriman M."/>
            <person name="Allred D.R."/>
            <person name="Pain A."/>
        </authorList>
    </citation>
    <scope>NUCLEOTIDE SEQUENCE</scope>
    <source>
        <strain evidence="1">1802A</strain>
    </source>
</reference>
<comment type="caution">
    <text evidence="1">The sequence shown here is derived from an EMBL/GenBank/DDBJ whole genome shotgun (WGS) entry which is preliminary data.</text>
</comment>
<protein>
    <submittedName>
        <fullName evidence="1">Uncharacterized protein</fullName>
    </submittedName>
</protein>
<name>A0AAD9GB30_BABDI</name>
<dbReference type="EMBL" id="JAHBMH010000060">
    <property type="protein sequence ID" value="KAK1935248.1"/>
    <property type="molecule type" value="Genomic_DNA"/>
</dbReference>
<gene>
    <name evidence="1" type="ORF">X943_001831</name>
</gene>
<sequence>MSETCDFQDPGTLKDILEELGKLHNATTSTRHKVFQQLRDGLNTYCGTAYLDAFYGSRDYGFGSSMFGGSILLLTKAGQNVSEEILKSPPSWHGHLDNTHKDQTCGEKYFNALKECLPKAYAALYYLYFMGSQSLEKTIKGGKWHDHKCDGTDSAMLNKWLTDDSHAAKMKGLIKRGFSKEDLHDSNTGQKVAEQLKNAVSLRPDKTEGSLQNVLCGFMFVCKWDDALTGHAICFLYKFCDEVMSDQSRNVLRGKLEGEDSKVKFENLNAVCTAVQGHLYPFTHSSDSGLSAVCHGNTNLFDSLWDNEKFDKYCDWLKGNLHYIIGSLEKMSLESSAWDLSTIQSGFSAGPFKYGFVFKDSGWDSRKDTLQSQITELTASLRSLLQCLNGESSPTFEASTEALTQESAG</sequence>
<proteinExistence type="predicted"/>
<organism evidence="1 2">
    <name type="scientific">Babesia divergens</name>
    <dbReference type="NCBI Taxonomy" id="32595"/>
    <lineage>
        <taxon>Eukaryota</taxon>
        <taxon>Sar</taxon>
        <taxon>Alveolata</taxon>
        <taxon>Apicomplexa</taxon>
        <taxon>Aconoidasida</taxon>
        <taxon>Piroplasmida</taxon>
        <taxon>Babesiidae</taxon>
        <taxon>Babesia</taxon>
    </lineage>
</organism>
<evidence type="ECO:0000313" key="2">
    <source>
        <dbReference type="Proteomes" id="UP001195914"/>
    </source>
</evidence>
<keyword evidence="2" id="KW-1185">Reference proteome</keyword>